<evidence type="ECO:0000256" key="1">
    <source>
        <dbReference type="ARBA" id="ARBA00008061"/>
    </source>
</evidence>
<evidence type="ECO:0000313" key="6">
    <source>
        <dbReference type="Proteomes" id="UP000005309"/>
    </source>
</evidence>
<dbReference type="FunFam" id="3.90.400.10:FF:000002">
    <property type="entry name" value="Sucrose isomerase"/>
    <property type="match status" value="1"/>
</dbReference>
<evidence type="ECO:0000256" key="2">
    <source>
        <dbReference type="ARBA" id="ARBA00022801"/>
    </source>
</evidence>
<evidence type="ECO:0000256" key="3">
    <source>
        <dbReference type="ARBA" id="ARBA00023295"/>
    </source>
</evidence>
<dbReference type="SUPFAM" id="SSF51445">
    <property type="entry name" value="(Trans)glycosidases"/>
    <property type="match status" value="1"/>
</dbReference>
<name>C4V4P2_9FIRM</name>
<dbReference type="SUPFAM" id="SSF51011">
    <property type="entry name" value="Glycosyl hydrolase domain"/>
    <property type="match status" value="1"/>
</dbReference>
<comment type="similarity">
    <text evidence="1">Belongs to the glycosyl hydrolase 13 family.</text>
</comment>
<accession>C4V4P2</accession>
<dbReference type="GO" id="GO:0004574">
    <property type="term" value="F:oligo-1,6-glucosidase activity"/>
    <property type="evidence" value="ECO:0007669"/>
    <property type="project" value="UniProtKB-EC"/>
</dbReference>
<dbReference type="InterPro" id="IPR017853">
    <property type="entry name" value="GH"/>
</dbReference>
<keyword evidence="3 5" id="KW-0326">Glycosidase</keyword>
<feature type="domain" description="Glycosyl hydrolase family 13 catalytic" evidence="4">
    <location>
        <begin position="14"/>
        <end position="421"/>
    </location>
</feature>
<keyword evidence="6" id="KW-1185">Reference proteome</keyword>
<dbReference type="SMART" id="SM00642">
    <property type="entry name" value="Aamy"/>
    <property type="match status" value="1"/>
</dbReference>
<gene>
    <name evidence="5" type="primary">malL</name>
    <name evidence="5" type="ORF">HMPREF0908_1476</name>
</gene>
<dbReference type="RefSeq" id="WP_006690210.1">
    <property type="nucleotide sequence ID" value="NZ_GG694006.1"/>
</dbReference>
<dbReference type="GO" id="GO:0004556">
    <property type="term" value="F:alpha-amylase activity"/>
    <property type="evidence" value="ECO:0007669"/>
    <property type="project" value="TreeGrafter"/>
</dbReference>
<evidence type="ECO:0000259" key="4">
    <source>
        <dbReference type="SMART" id="SM00642"/>
    </source>
</evidence>
<dbReference type="InterPro" id="IPR006047">
    <property type="entry name" value="GH13_cat_dom"/>
</dbReference>
<dbReference type="EMBL" id="ACLA01000021">
    <property type="protein sequence ID" value="EEQ48139.1"/>
    <property type="molecule type" value="Genomic_DNA"/>
</dbReference>
<organism evidence="5 6">
    <name type="scientific">Selenomonas flueggei ATCC 43531</name>
    <dbReference type="NCBI Taxonomy" id="638302"/>
    <lineage>
        <taxon>Bacteria</taxon>
        <taxon>Bacillati</taxon>
        <taxon>Bacillota</taxon>
        <taxon>Negativicutes</taxon>
        <taxon>Selenomonadales</taxon>
        <taxon>Selenomonadaceae</taxon>
        <taxon>Selenomonas</taxon>
    </lineage>
</organism>
<dbReference type="NCBIfam" id="NF008183">
    <property type="entry name" value="PRK10933.1"/>
    <property type="match status" value="1"/>
</dbReference>
<dbReference type="GO" id="GO:0009313">
    <property type="term" value="P:oligosaccharide catabolic process"/>
    <property type="evidence" value="ECO:0007669"/>
    <property type="project" value="TreeGrafter"/>
</dbReference>
<keyword evidence="2 5" id="KW-0378">Hydrolase</keyword>
<evidence type="ECO:0000313" key="5">
    <source>
        <dbReference type="EMBL" id="EEQ48139.1"/>
    </source>
</evidence>
<dbReference type="Gene3D" id="3.20.20.80">
    <property type="entry name" value="Glycosidases"/>
    <property type="match status" value="1"/>
</dbReference>
<dbReference type="FunFam" id="3.20.20.80:FF:000064">
    <property type="entry name" value="Oligo-1,6-glucosidase"/>
    <property type="match status" value="1"/>
</dbReference>
<dbReference type="STRING" id="638302.HMPREF0908_1476"/>
<dbReference type="InterPro" id="IPR045857">
    <property type="entry name" value="O16G_dom_2"/>
</dbReference>
<comment type="caution">
    <text evidence="5">The sequence shown here is derived from an EMBL/GenBank/DDBJ whole genome shotgun (WGS) entry which is preliminary data.</text>
</comment>
<dbReference type="Pfam" id="PF00128">
    <property type="entry name" value="Alpha-amylase"/>
    <property type="match status" value="1"/>
</dbReference>
<dbReference type="Proteomes" id="UP000005309">
    <property type="component" value="Unassembled WGS sequence"/>
</dbReference>
<dbReference type="HOGENOM" id="CLU_006462_1_2_9"/>
<dbReference type="PANTHER" id="PTHR10357:SF179">
    <property type="entry name" value="NEUTRAL AND BASIC AMINO ACID TRANSPORT PROTEIN RBAT"/>
    <property type="match status" value="1"/>
</dbReference>
<dbReference type="AlphaFoldDB" id="C4V4P2"/>
<dbReference type="eggNOG" id="COG0366">
    <property type="taxonomic scope" value="Bacteria"/>
</dbReference>
<dbReference type="Gene3D" id="2.60.40.1180">
    <property type="entry name" value="Golgi alpha-mannosidase II"/>
    <property type="match status" value="1"/>
</dbReference>
<dbReference type="PANTHER" id="PTHR10357">
    <property type="entry name" value="ALPHA-AMYLASE FAMILY MEMBER"/>
    <property type="match status" value="1"/>
</dbReference>
<dbReference type="CDD" id="cd11333">
    <property type="entry name" value="AmyAc_SI_OligoGlu_DGase"/>
    <property type="match status" value="1"/>
</dbReference>
<reference evidence="5 6" key="1">
    <citation type="submission" date="2009-04" db="EMBL/GenBank/DDBJ databases">
        <authorList>
            <person name="Qin X."/>
            <person name="Bachman B."/>
            <person name="Battles P."/>
            <person name="Bell A."/>
            <person name="Bess C."/>
            <person name="Bickham C."/>
            <person name="Chaboub L."/>
            <person name="Chen D."/>
            <person name="Coyle M."/>
            <person name="Deiros D.R."/>
            <person name="Dinh H."/>
            <person name="Forbes L."/>
            <person name="Fowler G."/>
            <person name="Francisco L."/>
            <person name="Fu Q."/>
            <person name="Gubbala S."/>
            <person name="Hale W."/>
            <person name="Han Y."/>
            <person name="Hemphill L."/>
            <person name="Highlander S.K."/>
            <person name="Hirani K."/>
            <person name="Hogues M."/>
            <person name="Jackson L."/>
            <person name="Jakkamsetti A."/>
            <person name="Javaid M."/>
            <person name="Jiang H."/>
            <person name="Korchina V."/>
            <person name="Kovar C."/>
            <person name="Lara F."/>
            <person name="Lee S."/>
            <person name="Mata R."/>
            <person name="Mathew T."/>
            <person name="Moen C."/>
            <person name="Morales K."/>
            <person name="Munidasa M."/>
            <person name="Nazareth L."/>
            <person name="Ngo R."/>
            <person name="Nguyen L."/>
            <person name="Okwuonu G."/>
            <person name="Ongeri F."/>
            <person name="Patil S."/>
            <person name="Petrosino J."/>
            <person name="Pham C."/>
            <person name="Pham P."/>
            <person name="Pu L.-L."/>
            <person name="Puazo M."/>
            <person name="Raj R."/>
            <person name="Reid J."/>
            <person name="Rouhana J."/>
            <person name="Saada N."/>
            <person name="Shang Y."/>
            <person name="Simmons D."/>
            <person name="Thornton R."/>
            <person name="Warren J."/>
            <person name="Weissenberger G."/>
            <person name="Zhang J."/>
            <person name="Zhang L."/>
            <person name="Zhou C."/>
            <person name="Zhu D."/>
            <person name="Muzny D."/>
            <person name="Worley K."/>
            <person name="Gibbs R."/>
        </authorList>
    </citation>
    <scope>NUCLEOTIDE SEQUENCE [LARGE SCALE GENOMIC DNA]</scope>
    <source>
        <strain evidence="5 6">ATCC 43531</strain>
    </source>
</reference>
<protein>
    <submittedName>
        <fullName evidence="5">Alpha amylase, catalytic domain protein</fullName>
        <ecNumber evidence="5">3.2.1.10</ecNumber>
    </submittedName>
</protein>
<sequence length="554" mass="62477">MNEYKWWQNTAVYQIYPKSFNDTTGSGTGDLHGITEKLDYLKELGVGAVWLTPVYPSPMVDNGYDISDYTGINPAFGSMRQMEELIAGAKERGIRIIMDLVYNHSSDQHPWFLKSRSSRTNEKSDWYIWRDPKEDGSAPTNWRGIFGGSAWTYCPERGQYYLHTFAEAQPDLNWENPEVRAALYRAANFWLDKGVGGFRIDAITYIKKPAVFTDGTPDAADGMVSVHTMTVNTPGILDFLHEFRREVFDGHDIFTVGEANGVSPAELSDWVGENGVFSMLFEFAHVLVPYESGETWCNMRPWKLTKLKAALSASQAGVAREGWCPIYFENHDRARSVNYFLPEDADPVLGAKALATVLLTLRGTPFIYEGEELGMTNVAWDSISDYDDISSHGQYELARAEGYSPTEALSFVHFNSRDNARTPMQWNGSAHAGFTTGTPWLPVNENYPVVNAAAEEKDADSVLAYYKKLIRLRTEHPLLLRGKYEELLKDNEQIYAFARTEGNRRTVTAVNFTTEQAPLPAELLRGTRLIGNYADARLYALRPLEAIVYEEEIG</sequence>
<dbReference type="Gene3D" id="3.90.400.10">
    <property type="entry name" value="Oligo-1,6-glucosidase, Domain 2"/>
    <property type="match status" value="1"/>
</dbReference>
<dbReference type="OrthoDB" id="9805159at2"/>
<proteinExistence type="inferred from homology"/>
<dbReference type="InterPro" id="IPR013780">
    <property type="entry name" value="Glyco_hydro_b"/>
</dbReference>
<dbReference type="EC" id="3.2.1.10" evidence="5"/>